<keyword evidence="5" id="KW-0677">Repeat</keyword>
<feature type="domain" description="ABC transporter" evidence="11">
    <location>
        <begin position="125"/>
        <end position="398"/>
    </location>
</feature>
<keyword evidence="3" id="KW-0813">Transport</keyword>
<evidence type="ECO:0000256" key="9">
    <source>
        <dbReference type="ARBA" id="ARBA00023136"/>
    </source>
</evidence>
<dbReference type="GO" id="GO:0005524">
    <property type="term" value="F:ATP binding"/>
    <property type="evidence" value="ECO:0007669"/>
    <property type="project" value="UniProtKB-KW"/>
</dbReference>
<evidence type="ECO:0000256" key="1">
    <source>
        <dbReference type="ARBA" id="ARBA00004141"/>
    </source>
</evidence>
<dbReference type="Pfam" id="PF01061">
    <property type="entry name" value="ABC2_membrane"/>
    <property type="match status" value="2"/>
</dbReference>
<dbReference type="Pfam" id="PF14510">
    <property type="entry name" value="ABC_trans_N"/>
    <property type="match status" value="1"/>
</dbReference>
<keyword evidence="8 10" id="KW-1133">Transmembrane helix</keyword>
<evidence type="ECO:0000313" key="13">
    <source>
        <dbReference type="RefSeq" id="XP_016899744.2"/>
    </source>
</evidence>
<dbReference type="SMART" id="SM00382">
    <property type="entry name" value="AAA"/>
    <property type="match status" value="2"/>
</dbReference>
<keyword evidence="12" id="KW-1185">Reference proteome</keyword>
<comment type="similarity">
    <text evidence="2">Belongs to the ABC transporter superfamily. ABCG family. PDR (TC 3.A.1.205) subfamily.</text>
</comment>
<dbReference type="Gene3D" id="3.40.50.300">
    <property type="entry name" value="P-loop containing nucleotide triphosphate hydrolases"/>
    <property type="match status" value="2"/>
</dbReference>
<evidence type="ECO:0000256" key="8">
    <source>
        <dbReference type="ARBA" id="ARBA00022989"/>
    </source>
</evidence>
<proteinExistence type="inferred from homology"/>
<dbReference type="Pfam" id="PF19055">
    <property type="entry name" value="ABC2_membrane_7"/>
    <property type="match status" value="1"/>
</dbReference>
<reference evidence="13" key="1">
    <citation type="submission" date="2025-08" db="UniProtKB">
        <authorList>
            <consortium name="RefSeq"/>
        </authorList>
    </citation>
    <scope>IDENTIFICATION</scope>
    <source>
        <tissue evidence="13">Stem</tissue>
    </source>
</reference>
<evidence type="ECO:0000256" key="6">
    <source>
        <dbReference type="ARBA" id="ARBA00022741"/>
    </source>
</evidence>
<dbReference type="SUPFAM" id="SSF52540">
    <property type="entry name" value="P-loop containing nucleoside triphosphate hydrolases"/>
    <property type="match status" value="2"/>
</dbReference>
<dbReference type="InterPro" id="IPR034001">
    <property type="entry name" value="ABCG_PDR_1"/>
</dbReference>
<dbReference type="InterPro" id="IPR043926">
    <property type="entry name" value="ABCG_dom"/>
</dbReference>
<feature type="transmembrane region" description="Helical" evidence="10">
    <location>
        <begin position="1385"/>
        <end position="1411"/>
    </location>
</feature>
<keyword evidence="6" id="KW-0547">Nucleotide-binding</keyword>
<dbReference type="PANTHER" id="PTHR48040">
    <property type="entry name" value="PLEIOTROPIC DRUG RESISTANCE PROTEIN 1-LIKE ISOFORM X1"/>
    <property type="match status" value="1"/>
</dbReference>
<comment type="subcellular location">
    <subcellularLocation>
        <location evidence="1">Membrane</location>
        <topology evidence="1">Multi-pass membrane protein</topology>
    </subcellularLocation>
</comment>
<keyword evidence="9 10" id="KW-0472">Membrane</keyword>
<dbReference type="Proteomes" id="UP001652600">
    <property type="component" value="Chromosome 4"/>
</dbReference>
<accession>A0A1S4DUT5</accession>
<protein>
    <submittedName>
        <fullName evidence="13">ABC transporter G family member 39-like isoform X4</fullName>
    </submittedName>
</protein>
<feature type="transmembrane region" description="Helical" evidence="10">
    <location>
        <begin position="1304"/>
        <end position="1323"/>
    </location>
</feature>
<dbReference type="InterPro" id="IPR003593">
    <property type="entry name" value="AAA+_ATPase"/>
</dbReference>
<dbReference type="GeneID" id="103486589"/>
<feature type="transmembrane region" description="Helical" evidence="10">
    <location>
        <begin position="637"/>
        <end position="659"/>
    </location>
</feature>
<evidence type="ECO:0000256" key="7">
    <source>
        <dbReference type="ARBA" id="ARBA00022840"/>
    </source>
</evidence>
<feature type="transmembrane region" description="Helical" evidence="10">
    <location>
        <begin position="1191"/>
        <end position="1219"/>
    </location>
</feature>
<dbReference type="eggNOG" id="KOG0065">
    <property type="taxonomic scope" value="Eukaryota"/>
</dbReference>
<dbReference type="InterPro" id="IPR029481">
    <property type="entry name" value="ABC_trans_N"/>
</dbReference>
<feature type="transmembrane region" description="Helical" evidence="10">
    <location>
        <begin position="493"/>
        <end position="515"/>
    </location>
</feature>
<evidence type="ECO:0000256" key="10">
    <source>
        <dbReference type="SAM" id="Phobius"/>
    </source>
</evidence>
<dbReference type="InterPro" id="IPR013525">
    <property type="entry name" value="ABC2_TM"/>
</dbReference>
<dbReference type="GO" id="GO:0140359">
    <property type="term" value="F:ABC-type transporter activity"/>
    <property type="evidence" value="ECO:0007669"/>
    <property type="project" value="InterPro"/>
</dbReference>
<dbReference type="PROSITE" id="PS50893">
    <property type="entry name" value="ABC_TRANSPORTER_2"/>
    <property type="match status" value="2"/>
</dbReference>
<feature type="transmembrane region" description="Helical" evidence="10">
    <location>
        <begin position="1274"/>
        <end position="1298"/>
    </location>
</feature>
<name>A0A1S4DUT5_CUCME</name>
<dbReference type="InterPro" id="IPR034003">
    <property type="entry name" value="ABCG_PDR_2"/>
</dbReference>
<evidence type="ECO:0000259" key="11">
    <source>
        <dbReference type="PROSITE" id="PS50893"/>
    </source>
</evidence>
<dbReference type="CDD" id="cd03233">
    <property type="entry name" value="ABCG_PDR_domain1"/>
    <property type="match status" value="1"/>
</dbReference>
<sequence>MATGVDDAEELLRAAIERLPTYDRLRKGMLRQAVENGGVVYDEVDVRRLGFEERKGLMERMVKVVEEDNEEFLRRIRGRMDRVGTEIPKIEIRFEKLSVEGDVYVGSRAHPTLFNVALNTFESCLELTGLIPSKKKKIQILKDINGIIKPSRMTLLLGHPSSGKTTLLLALSGMLDKNLRESGKVTYCGHEMHEFVPQRTCAYISQNDLHCGEMTVRETLDFSSRCLGVGARYQLLTELLRKEKEANIKPDLEIDAFMKAISVSGQKTSLVTDYILKILGLEICADTLVGDEMRRGISGGQKKRVTTGEMLVGPAKALFMDEISTGLDSSTTFQICKFMRQMVHIMDLTMVISLLQPAPEIYNLFDDIILLSDGHIVYQGPREKVLEFFEFMGFQCPERKGVADFLQEVTSKKDQEQYWYRKNQPYRFISVPDFLRGFNSFSIGQHLASDLDVPYDKTSTHPFALVKEKYALSNWELFKACFSRELLLMKRNAFVYVSKIVQITIMAIIGMTVFFRTEMKVGNVIDGSKFLGALFFSLMNVMFNGMTELGLTIFRLPTFFKQRDFLFYPAWAFSLPIWLLRIPLSLIESGIWVLLTYYTIGFAPTPSRFFKQFLALFATHQIGLSMFQLLAAVGRTLVIATTLGTFTLSLIVLLGGFIIDKENVEPWMLWGFYISPMMYGQNAIVINEFLDERWNKENTDHRINEPTIGKLLVGIRGFFKEEYWYWICVAALFGFNLLFNILFTVALTYLNPITNSRTVISMDKEDKKGKNNGSTTTQHKFGGVDSGVIKSSEIVADSDHMKRSGMVLPFQPLSLTFNHVNYYVNMPAEMKMYGVEENRLQLLRDVCGAFQPGILTALVGVSGAGKTTLMDVLAGRKTTGYIEGSIYISGYPKKQLTYARVSGYCEQNDIHSPYVTVYESLLFSAWLRLSSSVDIKTRKMFVEEVMELIELSTIRNAIVGLPGVDGLSIEQRKRLTIAVELVANPSIIFMDEPTSGLDARSAAIVMRTVRNTVDTGRTVVCTIHQPSIDIFEAFDELLLLERGGQMIYAGPLGQRSCKLVEYLEAIPGIPKIEDGQNPATWMLEVTAPPMEAKLNIDFAKTFANSPLYRRNQELIMKLSTPTEGSDDLRFSNEHSKSFFSQCKACFWKQHHSYWQHTQYNAIRFFITIFLGILFGLVFWNKGQKFANESDVLNIMGAMYAAILFLGIFNASTVVAVVGIERVVFYREKVAGMYSALPYAFSQVAIETIYISVQALIYCLLLYSMIGFEWKLGKFLLFYYLFLMCFIYFTFFGMMVVALTPNPHIASVFVLFFISLWNLFAGFLIPRPLIPIWWRWYYWASPVAWTIYGLVASQVGDKDVEIEIPGFGNAALQMFLKQQFGYDYDFIPTVVAAHVVWVLIFFFVFACGIKFFNFQRR</sequence>
<feature type="transmembrane region" description="Helical" evidence="10">
    <location>
        <begin position="723"/>
        <end position="750"/>
    </location>
</feature>
<evidence type="ECO:0000256" key="4">
    <source>
        <dbReference type="ARBA" id="ARBA00022692"/>
    </source>
</evidence>
<dbReference type="InterPro" id="IPR027417">
    <property type="entry name" value="P-loop_NTPase"/>
</dbReference>
<organism evidence="12 13">
    <name type="scientific">Cucumis melo</name>
    <name type="common">Muskmelon</name>
    <dbReference type="NCBI Taxonomy" id="3656"/>
    <lineage>
        <taxon>Eukaryota</taxon>
        <taxon>Viridiplantae</taxon>
        <taxon>Streptophyta</taxon>
        <taxon>Embryophyta</taxon>
        <taxon>Tracheophyta</taxon>
        <taxon>Spermatophyta</taxon>
        <taxon>Magnoliopsida</taxon>
        <taxon>eudicotyledons</taxon>
        <taxon>Gunneridae</taxon>
        <taxon>Pentapetalae</taxon>
        <taxon>rosids</taxon>
        <taxon>fabids</taxon>
        <taxon>Cucurbitales</taxon>
        <taxon>Cucurbitaceae</taxon>
        <taxon>Benincaseae</taxon>
        <taxon>Cucumis</taxon>
    </lineage>
</organism>
<dbReference type="Pfam" id="PF00005">
    <property type="entry name" value="ABC_tran"/>
    <property type="match status" value="2"/>
</dbReference>
<dbReference type="Pfam" id="PF08370">
    <property type="entry name" value="PDR_assoc"/>
    <property type="match status" value="1"/>
</dbReference>
<evidence type="ECO:0000313" key="12">
    <source>
        <dbReference type="Proteomes" id="UP001652600"/>
    </source>
</evidence>
<keyword evidence="7" id="KW-0067">ATP-binding</keyword>
<feature type="domain" description="ABC transporter" evidence="11">
    <location>
        <begin position="815"/>
        <end position="1067"/>
    </location>
</feature>
<dbReference type="GO" id="GO:0016887">
    <property type="term" value="F:ATP hydrolysis activity"/>
    <property type="evidence" value="ECO:0007669"/>
    <property type="project" value="InterPro"/>
</dbReference>
<feature type="transmembrane region" description="Helical" evidence="10">
    <location>
        <begin position="1161"/>
        <end position="1179"/>
    </location>
</feature>
<evidence type="ECO:0000256" key="5">
    <source>
        <dbReference type="ARBA" id="ARBA00022737"/>
    </source>
</evidence>
<dbReference type="PANTHER" id="PTHR48040:SF42">
    <property type="entry name" value="ABC TRANSPORTER DOMAIN-CONTAINING PROTEIN"/>
    <property type="match status" value="1"/>
</dbReference>
<dbReference type="GO" id="GO:0016020">
    <property type="term" value="C:membrane"/>
    <property type="evidence" value="ECO:0007669"/>
    <property type="project" value="UniProtKB-SubCell"/>
</dbReference>
<keyword evidence="4 10" id="KW-0812">Transmembrane</keyword>
<feature type="transmembrane region" description="Helical" evidence="10">
    <location>
        <begin position="1239"/>
        <end position="1262"/>
    </location>
</feature>
<dbReference type="InterPro" id="IPR003439">
    <property type="entry name" value="ABC_transporter-like_ATP-bd"/>
</dbReference>
<feature type="transmembrane region" description="Helical" evidence="10">
    <location>
        <begin position="1335"/>
        <end position="1354"/>
    </location>
</feature>
<dbReference type="CDD" id="cd03232">
    <property type="entry name" value="ABCG_PDR_domain2"/>
    <property type="match status" value="1"/>
</dbReference>
<dbReference type="InterPro" id="IPR013581">
    <property type="entry name" value="PDR_assoc"/>
</dbReference>
<feature type="transmembrane region" description="Helical" evidence="10">
    <location>
        <begin position="530"/>
        <end position="553"/>
    </location>
</feature>
<feature type="transmembrane region" description="Helical" evidence="10">
    <location>
        <begin position="613"/>
        <end position="631"/>
    </location>
</feature>
<evidence type="ECO:0000256" key="3">
    <source>
        <dbReference type="ARBA" id="ARBA00022448"/>
    </source>
</evidence>
<dbReference type="RefSeq" id="XP_016899744.2">
    <property type="nucleotide sequence ID" value="XM_017044255.2"/>
</dbReference>
<evidence type="ECO:0000256" key="2">
    <source>
        <dbReference type="ARBA" id="ARBA00006012"/>
    </source>
</evidence>
<gene>
    <name evidence="13" type="primary">LOC103486589</name>
</gene>